<dbReference type="GO" id="GO:0043683">
    <property type="term" value="P:type IV pilus assembly"/>
    <property type="evidence" value="ECO:0007669"/>
    <property type="project" value="InterPro"/>
</dbReference>
<dbReference type="Pfam" id="PF07963">
    <property type="entry name" value="N_methyl"/>
    <property type="match status" value="1"/>
</dbReference>
<dbReference type="InterPro" id="IPR000983">
    <property type="entry name" value="Bac_GSPG_pilin"/>
</dbReference>
<dbReference type="GO" id="GO:0015627">
    <property type="term" value="C:type II protein secretion system complex"/>
    <property type="evidence" value="ECO:0007669"/>
    <property type="project" value="InterPro"/>
</dbReference>
<dbReference type="SUPFAM" id="SSF54523">
    <property type="entry name" value="Pili subunits"/>
    <property type="match status" value="1"/>
</dbReference>
<dbReference type="PANTHER" id="PTHR30093">
    <property type="entry name" value="GENERAL SECRETION PATHWAY PROTEIN G"/>
    <property type="match status" value="1"/>
</dbReference>
<dbReference type="GO" id="GO:0015628">
    <property type="term" value="P:protein secretion by the type II secretion system"/>
    <property type="evidence" value="ECO:0007669"/>
    <property type="project" value="InterPro"/>
</dbReference>
<keyword evidence="2" id="KW-1133">Transmembrane helix</keyword>
<feature type="non-terminal residue" evidence="3">
    <location>
        <position position="72"/>
    </location>
</feature>
<organism evidence="3">
    <name type="scientific">marine metagenome</name>
    <dbReference type="NCBI Taxonomy" id="408172"/>
    <lineage>
        <taxon>unclassified sequences</taxon>
        <taxon>metagenomes</taxon>
        <taxon>ecological metagenomes</taxon>
    </lineage>
</organism>
<dbReference type="PROSITE" id="PS00409">
    <property type="entry name" value="PROKAR_NTER_METHYL"/>
    <property type="match status" value="1"/>
</dbReference>
<evidence type="ECO:0000256" key="1">
    <source>
        <dbReference type="ARBA" id="ARBA00022481"/>
    </source>
</evidence>
<dbReference type="Gene3D" id="3.30.700.10">
    <property type="entry name" value="Glycoprotein, Type 4 Pilin"/>
    <property type="match status" value="1"/>
</dbReference>
<dbReference type="InterPro" id="IPR012902">
    <property type="entry name" value="N_methyl_site"/>
</dbReference>
<gene>
    <name evidence="3" type="ORF">METZ01_LOCUS395271</name>
</gene>
<evidence type="ECO:0000313" key="3">
    <source>
        <dbReference type="EMBL" id="SVD42417.1"/>
    </source>
</evidence>
<keyword evidence="1" id="KW-0488">Methylation</keyword>
<dbReference type="AlphaFoldDB" id="A0A382V7M1"/>
<dbReference type="PRINTS" id="PR00813">
    <property type="entry name" value="BCTERIALGSPG"/>
</dbReference>
<dbReference type="InterPro" id="IPR045584">
    <property type="entry name" value="Pilin-like"/>
</dbReference>
<dbReference type="InterPro" id="IPR031982">
    <property type="entry name" value="PilE-like"/>
</dbReference>
<feature type="transmembrane region" description="Helical" evidence="2">
    <location>
        <begin position="6"/>
        <end position="29"/>
    </location>
</feature>
<reference evidence="3" key="1">
    <citation type="submission" date="2018-05" db="EMBL/GenBank/DDBJ databases">
        <authorList>
            <person name="Lanie J.A."/>
            <person name="Ng W.-L."/>
            <person name="Kazmierczak K.M."/>
            <person name="Andrzejewski T.M."/>
            <person name="Davidsen T.M."/>
            <person name="Wayne K.J."/>
            <person name="Tettelin H."/>
            <person name="Glass J.I."/>
            <person name="Rusch D."/>
            <person name="Podicherti R."/>
            <person name="Tsui H.-C.T."/>
            <person name="Winkler M.E."/>
        </authorList>
    </citation>
    <scope>NUCLEOTIDE SEQUENCE</scope>
</reference>
<protein>
    <recommendedName>
        <fullName evidence="4">Prepilin-type N-terminal cleavage/methylation domain-containing protein</fullName>
    </recommendedName>
</protein>
<proteinExistence type="predicted"/>
<dbReference type="PANTHER" id="PTHR30093:SF47">
    <property type="entry name" value="TYPE IV PILUS NON-CORE MINOR PILIN PILE"/>
    <property type="match status" value="1"/>
</dbReference>
<dbReference type="NCBIfam" id="TIGR02532">
    <property type="entry name" value="IV_pilin_GFxxxE"/>
    <property type="match status" value="1"/>
</dbReference>
<dbReference type="EMBL" id="UINC01149756">
    <property type="protein sequence ID" value="SVD42417.1"/>
    <property type="molecule type" value="Genomic_DNA"/>
</dbReference>
<evidence type="ECO:0000256" key="2">
    <source>
        <dbReference type="SAM" id="Phobius"/>
    </source>
</evidence>
<keyword evidence="2" id="KW-0472">Membrane</keyword>
<keyword evidence="2" id="KW-0812">Transmembrane</keyword>
<name>A0A382V7M1_9ZZZZ</name>
<evidence type="ECO:0008006" key="4">
    <source>
        <dbReference type="Google" id="ProtNLM"/>
    </source>
</evidence>
<dbReference type="Pfam" id="PF16732">
    <property type="entry name" value="ComP_DUS"/>
    <property type="match status" value="1"/>
</dbReference>
<sequence>MKNKGFSLVELMVVVAIIAIIAAVAVPSYRGYISETYRAQAVADLKLCALVLERFYSNGFTYVGGDGQCTLW</sequence>
<accession>A0A382V7M1</accession>